<dbReference type="Pfam" id="PF00811">
    <property type="entry name" value="Ependymin"/>
    <property type="match status" value="1"/>
</dbReference>
<dbReference type="PANTHER" id="PTHR10697:SF5">
    <property type="entry name" value="EPENDYMIN-RELATED"/>
    <property type="match status" value="1"/>
</dbReference>
<dbReference type="AlphaFoldDB" id="A0A673ADX3"/>
<dbReference type="InterPro" id="IPR001299">
    <property type="entry name" value="Ependymin"/>
</dbReference>
<keyword evidence="2" id="KW-0732">Signal</keyword>
<dbReference type="GO" id="GO:0005576">
    <property type="term" value="C:extracellular region"/>
    <property type="evidence" value="ECO:0007669"/>
    <property type="project" value="InterPro"/>
</dbReference>
<name>A0A673ADX3_9TELE</name>
<dbReference type="GeneID" id="115438690"/>
<evidence type="ECO:0000256" key="1">
    <source>
        <dbReference type="ARBA" id="ARBA00010771"/>
    </source>
</evidence>
<feature type="chain" id="PRO_5044627720" evidence="2">
    <location>
        <begin position="17"/>
        <end position="212"/>
    </location>
</feature>
<reference evidence="3" key="2">
    <citation type="submission" date="2025-05" db="UniProtKB">
        <authorList>
            <consortium name="Ensembl"/>
        </authorList>
    </citation>
    <scope>IDENTIFICATION</scope>
</reference>
<dbReference type="PRINTS" id="PR00317">
    <property type="entry name" value="EPENDYMIN"/>
</dbReference>
<feature type="signal peptide" evidence="2">
    <location>
        <begin position="1"/>
        <end position="16"/>
    </location>
</feature>
<dbReference type="Proteomes" id="UP000472271">
    <property type="component" value="Chromosome 18"/>
</dbReference>
<evidence type="ECO:0000313" key="3">
    <source>
        <dbReference type="Ensembl" id="ENSSORP00005026677.1"/>
    </source>
</evidence>
<proteinExistence type="inferred from homology"/>
<evidence type="ECO:0000256" key="2">
    <source>
        <dbReference type="SAM" id="SignalP"/>
    </source>
</evidence>
<accession>A0A673ADX3</accession>
<dbReference type="Ensembl" id="ENSSORT00005027448.1">
    <property type="protein sequence ID" value="ENSSORP00005026666.1"/>
    <property type="gene ID" value="ENSSORG00005012774.1"/>
</dbReference>
<organism evidence="3 4">
    <name type="scientific">Sphaeramia orbicularis</name>
    <name type="common">orbiculate cardinalfish</name>
    <dbReference type="NCBI Taxonomy" id="375764"/>
    <lineage>
        <taxon>Eukaryota</taxon>
        <taxon>Metazoa</taxon>
        <taxon>Chordata</taxon>
        <taxon>Craniata</taxon>
        <taxon>Vertebrata</taxon>
        <taxon>Euteleostomi</taxon>
        <taxon>Actinopterygii</taxon>
        <taxon>Neopterygii</taxon>
        <taxon>Teleostei</taxon>
        <taxon>Neoteleostei</taxon>
        <taxon>Acanthomorphata</taxon>
        <taxon>Gobiaria</taxon>
        <taxon>Kurtiformes</taxon>
        <taxon>Apogonoidei</taxon>
        <taxon>Apogonidae</taxon>
        <taxon>Apogoninae</taxon>
        <taxon>Sphaeramia</taxon>
    </lineage>
</organism>
<dbReference type="Ensembl" id="ENSSORT00005027449.1">
    <property type="protein sequence ID" value="ENSSORP00005026667.1"/>
    <property type="gene ID" value="ENSSORG00005012774.1"/>
</dbReference>
<dbReference type="RefSeq" id="XP_030018329.1">
    <property type="nucleotide sequence ID" value="XM_030162469.1"/>
</dbReference>
<dbReference type="Ensembl" id="ENSSORT00005027459.1">
    <property type="protein sequence ID" value="ENSSORP00005026677.1"/>
    <property type="gene ID" value="ENSSORG00005012774.1"/>
</dbReference>
<evidence type="ECO:0000313" key="4">
    <source>
        <dbReference type="Proteomes" id="UP000472271"/>
    </source>
</evidence>
<protein>
    <submittedName>
        <fullName evidence="3">Ependymin-like</fullName>
    </submittedName>
</protein>
<gene>
    <name evidence="3" type="primary">LOC115438690</name>
</gene>
<dbReference type="SMART" id="SM00026">
    <property type="entry name" value="EPEND"/>
    <property type="match status" value="1"/>
</dbReference>
<dbReference type="Ensembl" id="ENSSORT00005027465.1">
    <property type="protein sequence ID" value="ENSSORP00005026683.1"/>
    <property type="gene ID" value="ENSSORG00005012774.1"/>
</dbReference>
<dbReference type="GO" id="GO:0005509">
    <property type="term" value="F:calcium ion binding"/>
    <property type="evidence" value="ECO:0007669"/>
    <property type="project" value="InterPro"/>
</dbReference>
<dbReference type="GO" id="GO:0007160">
    <property type="term" value="P:cell-matrix adhesion"/>
    <property type="evidence" value="ECO:0007669"/>
    <property type="project" value="InterPro"/>
</dbReference>
<comment type="similarity">
    <text evidence="1">Belongs to the ependymin family.</text>
</comment>
<dbReference type="GO" id="GO:0005764">
    <property type="term" value="C:lysosome"/>
    <property type="evidence" value="ECO:0007669"/>
    <property type="project" value="TreeGrafter"/>
</dbReference>
<dbReference type="PANTHER" id="PTHR10697">
    <property type="entry name" value="MAMMALIAN EPENDYMIN-RELATED PROTEIN 1"/>
    <property type="match status" value="1"/>
</dbReference>
<keyword evidence="4" id="KW-1185">Reference proteome</keyword>
<reference evidence="3" key="1">
    <citation type="submission" date="2019-06" db="EMBL/GenBank/DDBJ databases">
        <authorList>
            <consortium name="Wellcome Sanger Institute Data Sharing"/>
        </authorList>
    </citation>
    <scope>NUCLEOTIDE SEQUENCE [LARGE SCALE GENOMIC DNA]</scope>
</reference>
<sequence length="212" mass="23756">MRCLILLVCLAVGCLAQRPSKCRSPPLLTGSLSVSSASEKLMVYAKYSYDAWGKRIHLNEFVHYNNKSYHFDLLLLFREGVMYKIDRANQTCIKRKLCREFHPLQVPDNATLLGQAILGASSGIGQGLLVNTWTGQVKMKQGTGKYMSTVTEFGCIPVSTLFHTEKTGWLVTSFFNNVIGLVDPQELLPPSFCTDARLEENGEDPVNFFSFF</sequence>